<gene>
    <name evidence="1" type="ORF">AGLA0713_LOCUS961</name>
</gene>
<accession>A0A7S0L0Y0</accession>
<reference evidence="1" key="1">
    <citation type="submission" date="2021-01" db="EMBL/GenBank/DDBJ databases">
        <authorList>
            <person name="Corre E."/>
            <person name="Pelletier E."/>
            <person name="Niang G."/>
            <person name="Scheremetjew M."/>
            <person name="Finn R."/>
            <person name="Kale V."/>
            <person name="Holt S."/>
            <person name="Cochrane G."/>
            <person name="Meng A."/>
            <person name="Brown T."/>
            <person name="Cohen L."/>
        </authorList>
    </citation>
    <scope>NUCLEOTIDE SEQUENCE</scope>
</reference>
<dbReference type="EMBL" id="HBEX01001462">
    <property type="protein sequence ID" value="CAD8596133.1"/>
    <property type="molecule type" value="Transcribed_RNA"/>
</dbReference>
<evidence type="ECO:0000313" key="1">
    <source>
        <dbReference type="EMBL" id="CAD8596133.1"/>
    </source>
</evidence>
<organism evidence="1">
    <name type="scientific">Asterionellopsis glacialis</name>
    <dbReference type="NCBI Taxonomy" id="33640"/>
    <lineage>
        <taxon>Eukaryota</taxon>
        <taxon>Sar</taxon>
        <taxon>Stramenopiles</taxon>
        <taxon>Ochrophyta</taxon>
        <taxon>Bacillariophyta</taxon>
        <taxon>Fragilariophyceae</taxon>
        <taxon>Fragilariophycidae</taxon>
        <taxon>Fragilariales</taxon>
        <taxon>Fragilariaceae</taxon>
        <taxon>Asterionellopsis</taxon>
    </lineage>
</organism>
<sequence length="132" mass="14667">MNFIACRVCSLSSFPGIVCRIVTGHPPAFNKSCCRSVRLHCSDKDSMIHKKLAISGLGLMLFERDSAHFAASVWVEIDHAERTVLHATEFALFFFSSFSTIFCASSPLSIDGDLFKDLEAGNESEWQVWACL</sequence>
<proteinExistence type="predicted"/>
<name>A0A7S0L0Y0_9STRA</name>
<protein>
    <submittedName>
        <fullName evidence="1">Uncharacterized protein</fullName>
    </submittedName>
</protein>
<dbReference type="AlphaFoldDB" id="A0A7S0L0Y0"/>